<evidence type="ECO:0000256" key="3">
    <source>
        <dbReference type="ARBA" id="ARBA00022643"/>
    </source>
</evidence>
<dbReference type="SUPFAM" id="SSF50475">
    <property type="entry name" value="FMN-binding split barrel"/>
    <property type="match status" value="1"/>
</dbReference>
<accession>A0A0A1YJ54</accession>
<comment type="caution">
    <text evidence="6">The sequence shown here is derived from an EMBL/GenBank/DDBJ whole genome shotgun (WGS) entry which is preliminary data.</text>
</comment>
<evidence type="ECO:0000256" key="4">
    <source>
        <dbReference type="ARBA" id="ARBA00038054"/>
    </source>
</evidence>
<evidence type="ECO:0000259" key="5">
    <source>
        <dbReference type="SMART" id="SM00903"/>
    </source>
</evidence>
<dbReference type="Pfam" id="PF01613">
    <property type="entry name" value="Flavin_Reduct"/>
    <property type="match status" value="1"/>
</dbReference>
<evidence type="ECO:0000313" key="6">
    <source>
        <dbReference type="EMBL" id="KFX68988.1"/>
    </source>
</evidence>
<reference evidence="6 7" key="1">
    <citation type="journal article" date="2014" name="Genome Announc.">
        <title>Draft Genome Sequence of Petroleum Oil-Degrading Marine Bacterium Pseudomonas taeanensis Strain MS-3, Isolated from a Crude Oil-Contaminated Seashore.</title>
        <authorList>
            <person name="Lee S.Y."/>
            <person name="Kim S.H."/>
            <person name="Lee D.G."/>
            <person name="Shin S."/>
            <person name="Yun S.H."/>
            <person name="Choi C.W."/>
            <person name="Chung Y.H."/>
            <person name="Choi J.S."/>
            <person name="Kahng H.Y."/>
            <person name="Kim S.I."/>
        </authorList>
    </citation>
    <scope>NUCLEOTIDE SEQUENCE [LARGE SCALE GENOMIC DNA]</scope>
    <source>
        <strain evidence="6 7">MS-3</strain>
    </source>
</reference>
<sequence length="202" mass="21862">MQLDFSTLTPLDAYRWLASTVTPRPIAWVSSVSADGISNLAPFSFFQVISDEPPTLMVNVNTRADGGLKDTLRNVQATGELVIQLVSYAQAEMMNASAAALPHGVSEFERCGIASLAGERVAVPRVTGAAVAFECRLAEVQPYPRHAPNSHLIFAEVLLAHLDDAVLNEKGRIDPYSLDLVGRLGGTSYTRTRDTFEMSRPG</sequence>
<name>A0A0A1YJ54_9PSED</name>
<organism evidence="6 7">
    <name type="scientific">Pseudomonas taeanensis MS-3</name>
    <dbReference type="NCBI Taxonomy" id="1395571"/>
    <lineage>
        <taxon>Bacteria</taxon>
        <taxon>Pseudomonadati</taxon>
        <taxon>Pseudomonadota</taxon>
        <taxon>Gammaproteobacteria</taxon>
        <taxon>Pseudomonadales</taxon>
        <taxon>Pseudomonadaceae</taxon>
        <taxon>Pseudomonas</taxon>
    </lineage>
</organism>
<dbReference type="InterPro" id="IPR002563">
    <property type="entry name" value="Flavin_Rdtase-like_dom"/>
</dbReference>
<dbReference type="GO" id="GO:0010181">
    <property type="term" value="F:FMN binding"/>
    <property type="evidence" value="ECO:0007669"/>
    <property type="project" value="InterPro"/>
</dbReference>
<proteinExistence type="inferred from homology"/>
<dbReference type="Gene3D" id="2.30.110.10">
    <property type="entry name" value="Electron Transport, Fmn-binding Protein, Chain A"/>
    <property type="match status" value="1"/>
</dbReference>
<dbReference type="RefSeq" id="WP_025166216.1">
    <property type="nucleotide sequence ID" value="NZ_AWSQ01000004.1"/>
</dbReference>
<evidence type="ECO:0000256" key="2">
    <source>
        <dbReference type="ARBA" id="ARBA00022630"/>
    </source>
</evidence>
<gene>
    <name evidence="6" type="ORF">TMS3_0116005</name>
</gene>
<dbReference type="OrthoDB" id="9794638at2"/>
<dbReference type="GO" id="GO:0016646">
    <property type="term" value="F:oxidoreductase activity, acting on the CH-NH group of donors, NAD or NADP as acceptor"/>
    <property type="evidence" value="ECO:0007669"/>
    <property type="project" value="UniProtKB-ARBA"/>
</dbReference>
<dbReference type="Proteomes" id="UP000030063">
    <property type="component" value="Unassembled WGS sequence"/>
</dbReference>
<evidence type="ECO:0000256" key="1">
    <source>
        <dbReference type="ARBA" id="ARBA00001917"/>
    </source>
</evidence>
<comment type="similarity">
    <text evidence="4">Belongs to the flavoredoxin family.</text>
</comment>
<evidence type="ECO:0000313" key="7">
    <source>
        <dbReference type="Proteomes" id="UP000030063"/>
    </source>
</evidence>
<keyword evidence="2" id="KW-0285">Flavoprotein</keyword>
<keyword evidence="7" id="KW-1185">Reference proteome</keyword>
<dbReference type="eggNOG" id="COG1853">
    <property type="taxonomic scope" value="Bacteria"/>
</dbReference>
<dbReference type="SMART" id="SM00903">
    <property type="entry name" value="Flavin_Reduct"/>
    <property type="match status" value="1"/>
</dbReference>
<dbReference type="PANTHER" id="PTHR33798">
    <property type="entry name" value="FLAVOPROTEIN OXYGENASE"/>
    <property type="match status" value="1"/>
</dbReference>
<dbReference type="EMBL" id="AWSQ01000004">
    <property type="protein sequence ID" value="KFX68988.1"/>
    <property type="molecule type" value="Genomic_DNA"/>
</dbReference>
<dbReference type="AlphaFoldDB" id="A0A0A1YJ54"/>
<feature type="domain" description="Flavin reductase like" evidence="5">
    <location>
        <begin position="19"/>
        <end position="176"/>
    </location>
</feature>
<dbReference type="STRING" id="1395571.TMS3_0116005"/>
<protein>
    <submittedName>
        <fullName evidence="6">Flavin reductase</fullName>
    </submittedName>
</protein>
<dbReference type="PANTHER" id="PTHR33798:SF5">
    <property type="entry name" value="FLAVIN REDUCTASE LIKE DOMAIN-CONTAINING PROTEIN"/>
    <property type="match status" value="1"/>
</dbReference>
<comment type="cofactor">
    <cofactor evidence="1">
        <name>FMN</name>
        <dbReference type="ChEBI" id="CHEBI:58210"/>
    </cofactor>
</comment>
<keyword evidence="3" id="KW-0288">FMN</keyword>
<dbReference type="InterPro" id="IPR012349">
    <property type="entry name" value="Split_barrel_FMN-bd"/>
</dbReference>